<dbReference type="EMBL" id="BPUR01000020">
    <property type="protein sequence ID" value="GJH20543.1"/>
    <property type="molecule type" value="Genomic_DNA"/>
</dbReference>
<sequence length="90" mass="10391">MKIQLNFSTLLDNARLPQRLTKELTELFQHHLSKAHSKTRVTSNAISIKTLTYRVRHLIAGFRELRKGGFALQSPWNELPPKFRLPAGRV</sequence>
<comment type="caution">
    <text evidence="1">The sequence shown here is derived from an EMBL/GenBank/DDBJ whole genome shotgun (WGS) entry which is preliminary data.</text>
</comment>
<gene>
    <name evidence="1" type="ORF">CBA19CS22_28395</name>
</gene>
<name>A0ACB5R0E1_9BURK</name>
<evidence type="ECO:0000313" key="2">
    <source>
        <dbReference type="Proteomes" id="UP001055013"/>
    </source>
</evidence>
<keyword evidence="2" id="KW-1185">Reference proteome</keyword>
<protein>
    <submittedName>
        <fullName evidence="1">Uncharacterized protein</fullName>
    </submittedName>
</protein>
<proteinExistence type="predicted"/>
<organism evidence="1 2">
    <name type="scientific">Caballeronia novacaledonica</name>
    <dbReference type="NCBI Taxonomy" id="1544861"/>
    <lineage>
        <taxon>Bacteria</taxon>
        <taxon>Pseudomonadati</taxon>
        <taxon>Pseudomonadota</taxon>
        <taxon>Betaproteobacteria</taxon>
        <taxon>Burkholderiales</taxon>
        <taxon>Burkholderiaceae</taxon>
        <taxon>Caballeronia</taxon>
    </lineage>
</organism>
<accession>A0ACB5R0E1</accession>
<dbReference type="Proteomes" id="UP001055013">
    <property type="component" value="Unassembled WGS sequence"/>
</dbReference>
<reference evidence="1" key="1">
    <citation type="submission" date="2021-09" db="EMBL/GenBank/DDBJ databases">
        <title>Isolation and characterization of 3-chlorobenzoate degrading bacteria from soils in Shizuoka.</title>
        <authorList>
            <person name="Ifat A."/>
            <person name="Ogawa N."/>
            <person name="Kimbara K."/>
            <person name="Moriuchi R."/>
            <person name="Dohra H."/>
            <person name="Shintani M."/>
        </authorList>
    </citation>
    <scope>NUCLEOTIDE SEQUENCE</scope>
    <source>
        <strain evidence="1">19CS2-2</strain>
    </source>
</reference>
<evidence type="ECO:0000313" key="1">
    <source>
        <dbReference type="EMBL" id="GJH20543.1"/>
    </source>
</evidence>